<accession>A0A0A8YFK7</accession>
<reference evidence="1" key="1">
    <citation type="submission" date="2014-09" db="EMBL/GenBank/DDBJ databases">
        <authorList>
            <person name="Magalhaes I.L.F."/>
            <person name="Oliveira U."/>
            <person name="Santos F.R."/>
            <person name="Vidigal T.H.D.A."/>
            <person name="Brescovit A.D."/>
            <person name="Santos A.J."/>
        </authorList>
    </citation>
    <scope>NUCLEOTIDE SEQUENCE</scope>
    <source>
        <tissue evidence="1">Shoot tissue taken approximately 20 cm above the soil surface</tissue>
    </source>
</reference>
<reference evidence="1" key="2">
    <citation type="journal article" date="2015" name="Data Brief">
        <title>Shoot transcriptome of the giant reed, Arundo donax.</title>
        <authorList>
            <person name="Barrero R.A."/>
            <person name="Guerrero F.D."/>
            <person name="Moolhuijzen P."/>
            <person name="Goolsby J.A."/>
            <person name="Tidwell J."/>
            <person name="Bellgard S.E."/>
            <person name="Bellgard M.I."/>
        </authorList>
    </citation>
    <scope>NUCLEOTIDE SEQUENCE</scope>
    <source>
        <tissue evidence="1">Shoot tissue taken approximately 20 cm above the soil surface</tissue>
    </source>
</reference>
<sequence length="28" mass="3312">MVRLLCHTLPVLQFGSCSLLFLFFRKEI</sequence>
<dbReference type="EMBL" id="GBRH01273402">
    <property type="protein sequence ID" value="JAD24493.1"/>
    <property type="molecule type" value="Transcribed_RNA"/>
</dbReference>
<organism evidence="1">
    <name type="scientific">Arundo donax</name>
    <name type="common">Giant reed</name>
    <name type="synonym">Donax arundinaceus</name>
    <dbReference type="NCBI Taxonomy" id="35708"/>
    <lineage>
        <taxon>Eukaryota</taxon>
        <taxon>Viridiplantae</taxon>
        <taxon>Streptophyta</taxon>
        <taxon>Embryophyta</taxon>
        <taxon>Tracheophyta</taxon>
        <taxon>Spermatophyta</taxon>
        <taxon>Magnoliopsida</taxon>
        <taxon>Liliopsida</taxon>
        <taxon>Poales</taxon>
        <taxon>Poaceae</taxon>
        <taxon>PACMAD clade</taxon>
        <taxon>Arundinoideae</taxon>
        <taxon>Arundineae</taxon>
        <taxon>Arundo</taxon>
    </lineage>
</organism>
<evidence type="ECO:0000313" key="1">
    <source>
        <dbReference type="EMBL" id="JAD24493.1"/>
    </source>
</evidence>
<protein>
    <submittedName>
        <fullName evidence="1">Uncharacterized protein</fullName>
    </submittedName>
</protein>
<dbReference type="AlphaFoldDB" id="A0A0A8YFK7"/>
<proteinExistence type="predicted"/>
<name>A0A0A8YFK7_ARUDO</name>